<feature type="active site" description="Proton donor/acceptor" evidence="5">
    <location>
        <position position="240"/>
    </location>
</feature>
<dbReference type="VEuPathDB" id="FungiDB:PV08_00755"/>
<evidence type="ECO:0000256" key="6">
    <source>
        <dbReference type="SAM" id="MobiDB-lite"/>
    </source>
</evidence>
<dbReference type="PANTHER" id="PTHR13522:SF3">
    <property type="entry name" value="U6 SNRNA PHOSPHODIESTERASE 1"/>
    <property type="match status" value="1"/>
</dbReference>
<dbReference type="GO" id="GO:0005634">
    <property type="term" value="C:nucleus"/>
    <property type="evidence" value="ECO:0007669"/>
    <property type="project" value="UniProtKB-SubCell"/>
</dbReference>
<dbReference type="HOGENOM" id="CLU_050234_1_0_1"/>
<keyword evidence="2 5" id="KW-0378">Hydrolase</keyword>
<comment type="similarity">
    <text evidence="5">Belongs to the 2H phosphoesterase superfamily. USB1 family.</text>
</comment>
<dbReference type="HAMAP" id="MF_03040">
    <property type="entry name" value="USB1"/>
    <property type="match status" value="1"/>
</dbReference>
<keyword evidence="4 5" id="KW-0539">Nucleus</keyword>
<sequence length="290" mass="32610">MLVDYSESPSESDEPCPEDNRGQRKRRASGSDDKDARRPPPLPASFHSLYATNVRTAASDDPTLHAGRTRQVPHAVGNWPTHVYLEWHPSKEELVILDDVIEHAKPLNDVGKSIHSFLRSELGALQPLHISLSAPLVLRTEEKGPFEERVCSEVRQRRVGNFTVCVTGLAWVANHDGSRYFLVLKLSRPPNDELNKLLSACNAAARRLGLTELYAHQRKRVDEDGLREKLERSDMTDAFHISIAWSLHQPEKQAREQLHKLDGLEPPVIGFSKLKLKMGNVIVDIPLAEP</sequence>
<gene>
    <name evidence="5" type="primary">USB1</name>
    <name evidence="7" type="ORF">PV08_00755</name>
</gene>
<dbReference type="EC" id="3.1.4.-" evidence="5"/>
<feature type="active site" description="Proton donor/acceptor" evidence="5">
    <location>
        <position position="129"/>
    </location>
</feature>
<feature type="compositionally biased region" description="Basic and acidic residues" evidence="6">
    <location>
        <begin position="29"/>
        <end position="38"/>
    </location>
</feature>
<dbReference type="PANTHER" id="PTHR13522">
    <property type="entry name" value="U6 SNRNA PHOSPHODIESTERASE 1"/>
    <property type="match status" value="1"/>
</dbReference>
<name>A0A0D2BNS0_9EURO</name>
<proteinExistence type="inferred from homology"/>
<organism evidence="7 8">
    <name type="scientific">Exophiala spinifera</name>
    <dbReference type="NCBI Taxonomy" id="91928"/>
    <lineage>
        <taxon>Eukaryota</taxon>
        <taxon>Fungi</taxon>
        <taxon>Dikarya</taxon>
        <taxon>Ascomycota</taxon>
        <taxon>Pezizomycotina</taxon>
        <taxon>Eurotiomycetes</taxon>
        <taxon>Chaetothyriomycetidae</taxon>
        <taxon>Chaetothyriales</taxon>
        <taxon>Herpotrichiellaceae</taxon>
        <taxon>Exophiala</taxon>
    </lineage>
</organism>
<dbReference type="RefSeq" id="XP_016240396.1">
    <property type="nucleotide sequence ID" value="XM_016375120.1"/>
</dbReference>
<dbReference type="STRING" id="91928.A0A0D2BNS0"/>
<dbReference type="Gene3D" id="3.90.1140.10">
    <property type="entry name" value="Cyclic phosphodiesterase"/>
    <property type="match status" value="1"/>
</dbReference>
<dbReference type="Pfam" id="PF09749">
    <property type="entry name" value="HVSL"/>
    <property type="match status" value="1"/>
</dbReference>
<dbReference type="GeneID" id="27327838"/>
<keyword evidence="1 5" id="KW-0540">Nuclease</keyword>
<comment type="function">
    <text evidence="5">Phosphodiesterase responsible for the U6 snRNA 3' end processing. Acts as an exoribonuclease (RNase) responsible for trimming the poly(U) tract of the last nucleotides in the pre-U6 snRNA molecule, leading to the formation of mature U6 snRNA.</text>
</comment>
<feature type="region of interest" description="Disordered" evidence="6">
    <location>
        <begin position="1"/>
        <end position="46"/>
    </location>
</feature>
<dbReference type="AlphaFoldDB" id="A0A0D2BNS0"/>
<protein>
    <recommendedName>
        <fullName evidence="5">U6 snRNA phosphodiesterase</fullName>
        <ecNumber evidence="5">3.1.4.-</ecNumber>
    </recommendedName>
</protein>
<dbReference type="GO" id="GO:1990838">
    <property type="term" value="F:poly(U)-specific exoribonuclease activity, producing 3' uridine cyclic phosphate ends"/>
    <property type="evidence" value="ECO:0007669"/>
    <property type="project" value="UniProtKB-UniRule"/>
</dbReference>
<keyword evidence="3" id="KW-0456">Lyase</keyword>
<evidence type="ECO:0000256" key="3">
    <source>
        <dbReference type="ARBA" id="ARBA00023239"/>
    </source>
</evidence>
<accession>A0A0D2BNS0</accession>
<dbReference type="GO" id="GO:0016829">
    <property type="term" value="F:lyase activity"/>
    <property type="evidence" value="ECO:0007669"/>
    <property type="project" value="UniProtKB-KW"/>
</dbReference>
<dbReference type="EMBL" id="KN847492">
    <property type="protein sequence ID" value="KIW20180.1"/>
    <property type="molecule type" value="Genomic_DNA"/>
</dbReference>
<evidence type="ECO:0000256" key="2">
    <source>
        <dbReference type="ARBA" id="ARBA00022801"/>
    </source>
</evidence>
<dbReference type="OrthoDB" id="49151at2759"/>
<dbReference type="Proteomes" id="UP000053328">
    <property type="component" value="Unassembled WGS sequence"/>
</dbReference>
<comment type="subcellular location">
    <subcellularLocation>
        <location evidence="5">Nucleus</location>
    </subcellularLocation>
</comment>
<reference evidence="7 8" key="1">
    <citation type="submission" date="2015-01" db="EMBL/GenBank/DDBJ databases">
        <title>The Genome Sequence of Exophiala spinifera CBS89968.</title>
        <authorList>
            <consortium name="The Broad Institute Genomics Platform"/>
            <person name="Cuomo C."/>
            <person name="de Hoog S."/>
            <person name="Gorbushina A."/>
            <person name="Stielow B."/>
            <person name="Teixiera M."/>
            <person name="Abouelleil A."/>
            <person name="Chapman S.B."/>
            <person name="Priest M."/>
            <person name="Young S.K."/>
            <person name="Wortman J."/>
            <person name="Nusbaum C."/>
            <person name="Birren B."/>
        </authorList>
    </citation>
    <scope>NUCLEOTIDE SEQUENCE [LARGE SCALE GENOMIC DNA]</scope>
    <source>
        <strain evidence="7 8">CBS 89968</strain>
    </source>
</reference>
<evidence type="ECO:0000256" key="4">
    <source>
        <dbReference type="ARBA" id="ARBA00023242"/>
    </source>
</evidence>
<evidence type="ECO:0000256" key="5">
    <source>
        <dbReference type="HAMAP-Rule" id="MF_03040"/>
    </source>
</evidence>
<dbReference type="InterPro" id="IPR027521">
    <property type="entry name" value="Usb1"/>
</dbReference>
<evidence type="ECO:0000313" key="8">
    <source>
        <dbReference type="Proteomes" id="UP000053328"/>
    </source>
</evidence>
<dbReference type="GO" id="GO:0034477">
    <property type="term" value="P:U6 snRNA 3'-end processing"/>
    <property type="evidence" value="ECO:0007669"/>
    <property type="project" value="UniProtKB-UniRule"/>
</dbReference>
<keyword evidence="8" id="KW-1185">Reference proteome</keyword>
<evidence type="ECO:0000313" key="7">
    <source>
        <dbReference type="EMBL" id="KIW20180.1"/>
    </source>
</evidence>
<evidence type="ECO:0000256" key="1">
    <source>
        <dbReference type="ARBA" id="ARBA00022722"/>
    </source>
</evidence>